<dbReference type="AlphaFoldDB" id="A0A9W8M8X5"/>
<dbReference type="InterPro" id="IPR013103">
    <property type="entry name" value="RVT_2"/>
</dbReference>
<name>A0A9W8M8X5_9AGAR</name>
<evidence type="ECO:0000313" key="3">
    <source>
        <dbReference type="Proteomes" id="UP001140091"/>
    </source>
</evidence>
<gene>
    <name evidence="2" type="ORF">H1R20_g16012</name>
</gene>
<dbReference type="EMBL" id="JANBPK010001678">
    <property type="protein sequence ID" value="KAJ2921082.1"/>
    <property type="molecule type" value="Genomic_DNA"/>
</dbReference>
<reference evidence="2" key="1">
    <citation type="submission" date="2022-06" db="EMBL/GenBank/DDBJ databases">
        <title>Genome Sequence of Candolleomyces eurysporus.</title>
        <authorList>
            <person name="Buettner E."/>
        </authorList>
    </citation>
    <scope>NUCLEOTIDE SEQUENCE</scope>
    <source>
        <strain evidence="2">VTCC 930004</strain>
    </source>
</reference>
<feature type="domain" description="Reverse transcriptase Ty1/copia-type" evidence="1">
    <location>
        <begin position="7"/>
        <end position="149"/>
    </location>
</feature>
<dbReference type="Proteomes" id="UP001140091">
    <property type="component" value="Unassembled WGS sequence"/>
</dbReference>
<accession>A0A9W8M8X5</accession>
<dbReference type="Pfam" id="PF07727">
    <property type="entry name" value="RVT_2"/>
    <property type="match status" value="1"/>
</dbReference>
<keyword evidence="3" id="KW-1185">Reference proteome</keyword>
<sequence>MSDTEHYKGKVANGCSQCAGIDYNDTYSPTFHAATLRTALAAARIEDMELCSVCVSAAFTTKNLKEVICMHQPERFHEGSSTVVCRLEKSLYELKQAAKQWNNKKLHFVLLELGFTHLQSDWLVYIYAKGEVHIIMLVYIDDITLASKNC</sequence>
<comment type="caution">
    <text evidence="2">The sequence shown here is derived from an EMBL/GenBank/DDBJ whole genome shotgun (WGS) entry which is preliminary data.</text>
</comment>
<evidence type="ECO:0000259" key="1">
    <source>
        <dbReference type="Pfam" id="PF07727"/>
    </source>
</evidence>
<proteinExistence type="predicted"/>
<dbReference type="OrthoDB" id="3344688at2759"/>
<feature type="non-terminal residue" evidence="2">
    <location>
        <position position="150"/>
    </location>
</feature>
<evidence type="ECO:0000313" key="2">
    <source>
        <dbReference type="EMBL" id="KAJ2921082.1"/>
    </source>
</evidence>
<organism evidence="2 3">
    <name type="scientific">Candolleomyces eurysporus</name>
    <dbReference type="NCBI Taxonomy" id="2828524"/>
    <lineage>
        <taxon>Eukaryota</taxon>
        <taxon>Fungi</taxon>
        <taxon>Dikarya</taxon>
        <taxon>Basidiomycota</taxon>
        <taxon>Agaricomycotina</taxon>
        <taxon>Agaricomycetes</taxon>
        <taxon>Agaricomycetidae</taxon>
        <taxon>Agaricales</taxon>
        <taxon>Agaricineae</taxon>
        <taxon>Psathyrellaceae</taxon>
        <taxon>Candolleomyces</taxon>
    </lineage>
</organism>
<protein>
    <recommendedName>
        <fullName evidence="1">Reverse transcriptase Ty1/copia-type domain-containing protein</fullName>
    </recommendedName>
</protein>